<dbReference type="Pfam" id="PF00149">
    <property type="entry name" value="Metallophos"/>
    <property type="match status" value="1"/>
</dbReference>
<gene>
    <name evidence="2" type="ORF">NEMVEDRAFT_v1g100333</name>
</gene>
<dbReference type="PhylomeDB" id="A7S102"/>
<organism evidence="2 3">
    <name type="scientific">Nematostella vectensis</name>
    <name type="common">Starlet sea anemone</name>
    <dbReference type="NCBI Taxonomy" id="45351"/>
    <lineage>
        <taxon>Eukaryota</taxon>
        <taxon>Metazoa</taxon>
        <taxon>Cnidaria</taxon>
        <taxon>Anthozoa</taxon>
        <taxon>Hexacorallia</taxon>
        <taxon>Actiniaria</taxon>
        <taxon>Edwardsiidae</taxon>
        <taxon>Nematostella</taxon>
    </lineage>
</organism>
<evidence type="ECO:0000259" key="1">
    <source>
        <dbReference type="Pfam" id="PF00149"/>
    </source>
</evidence>
<dbReference type="InterPro" id="IPR029052">
    <property type="entry name" value="Metallo-depent_PP-like"/>
</dbReference>
<dbReference type="PANTHER" id="PTHR43143">
    <property type="entry name" value="METALLOPHOSPHOESTERASE, CALCINEURIN SUPERFAMILY"/>
    <property type="match status" value="1"/>
</dbReference>
<keyword evidence="3" id="KW-1185">Reference proteome</keyword>
<protein>
    <recommendedName>
        <fullName evidence="1">Calcineurin-like phosphoesterase domain-containing protein</fullName>
    </recommendedName>
</protein>
<dbReference type="Gene3D" id="3.60.21.10">
    <property type="match status" value="1"/>
</dbReference>
<dbReference type="KEGG" id="nve:5514556"/>
<dbReference type="AlphaFoldDB" id="A7S102"/>
<dbReference type="InterPro" id="IPR051918">
    <property type="entry name" value="STPP_CPPED1"/>
</dbReference>
<name>A7S102_NEMVE</name>
<dbReference type="InterPro" id="IPR004843">
    <property type="entry name" value="Calcineurin-like_PHP"/>
</dbReference>
<dbReference type="Proteomes" id="UP000001593">
    <property type="component" value="Unassembled WGS sequence"/>
</dbReference>
<accession>A7S102</accession>
<dbReference type="EMBL" id="DS469562">
    <property type="protein sequence ID" value="EDO42631.1"/>
    <property type="molecule type" value="Genomic_DNA"/>
</dbReference>
<reference evidence="2 3" key="1">
    <citation type="journal article" date="2007" name="Science">
        <title>Sea anemone genome reveals ancestral eumetazoan gene repertoire and genomic organization.</title>
        <authorList>
            <person name="Putnam N.H."/>
            <person name="Srivastava M."/>
            <person name="Hellsten U."/>
            <person name="Dirks B."/>
            <person name="Chapman J."/>
            <person name="Salamov A."/>
            <person name="Terry A."/>
            <person name="Shapiro H."/>
            <person name="Lindquist E."/>
            <person name="Kapitonov V.V."/>
            <person name="Jurka J."/>
            <person name="Genikhovich G."/>
            <person name="Grigoriev I.V."/>
            <person name="Lucas S.M."/>
            <person name="Steele R.E."/>
            <person name="Finnerty J.R."/>
            <person name="Technau U."/>
            <person name="Martindale M.Q."/>
            <person name="Rokhsar D.S."/>
        </authorList>
    </citation>
    <scope>NUCLEOTIDE SEQUENCE [LARGE SCALE GENOMIC DNA]</scope>
    <source>
        <strain evidence="3">CH2 X CH6</strain>
    </source>
</reference>
<dbReference type="InParanoid" id="A7S102"/>
<feature type="domain" description="Calcineurin-like phosphoesterase" evidence="1">
    <location>
        <begin position="76"/>
        <end position="153"/>
    </location>
</feature>
<dbReference type="GO" id="GO:0016787">
    <property type="term" value="F:hydrolase activity"/>
    <property type="evidence" value="ECO:0007669"/>
    <property type="project" value="InterPro"/>
</dbReference>
<dbReference type="eggNOG" id="KOG1378">
    <property type="taxonomic scope" value="Eukaryota"/>
</dbReference>
<evidence type="ECO:0000313" key="3">
    <source>
        <dbReference type="Proteomes" id="UP000001593"/>
    </source>
</evidence>
<dbReference type="HOGENOM" id="CLU_1572512_0_0_1"/>
<evidence type="ECO:0000313" key="2">
    <source>
        <dbReference type="EMBL" id="EDO42631.1"/>
    </source>
</evidence>
<dbReference type="SUPFAM" id="SSF56300">
    <property type="entry name" value="Metallo-dependent phosphatases"/>
    <property type="match status" value="1"/>
</dbReference>
<dbReference type="OMA" id="FWFGGVK"/>
<dbReference type="PANTHER" id="PTHR43143:SF1">
    <property type="entry name" value="SERINE_THREONINE-PROTEIN PHOSPHATASE CPPED1"/>
    <property type="match status" value="1"/>
</dbReference>
<proteinExistence type="predicted"/>
<sequence>MAGNDSHSTSFQKASNNIYPDLTRDKEGQWKGPFCFIQAADTQLGLIDSWNNVREDMQGWGKEIELSKKAIAAANRMSPKPRFFVVCGDMVNAFPWEKYNDPQVKDFKDVFKELDPTIPLVCVCGNHDIGDKPTEDSIKKYRNNFGDDFFTFWVGGKVTSGTADKIILFV</sequence>